<comment type="caution">
    <text evidence="14">The sequence shown here is derived from an EMBL/GenBank/DDBJ whole genome shotgun (WGS) entry which is preliminary data.</text>
</comment>
<evidence type="ECO:0000256" key="8">
    <source>
        <dbReference type="ARBA" id="ARBA00022723"/>
    </source>
</evidence>
<evidence type="ECO:0000313" key="14">
    <source>
        <dbReference type="EMBL" id="KAH0545408.1"/>
    </source>
</evidence>
<keyword evidence="12" id="KW-0408">Iron</keyword>
<dbReference type="OrthoDB" id="1856718at2759"/>
<dbReference type="Gene3D" id="3.90.1230.10">
    <property type="entry name" value="Nitric Oxide Synthase, Chain A, domain 3"/>
    <property type="match status" value="1"/>
</dbReference>
<evidence type="ECO:0000256" key="5">
    <source>
        <dbReference type="ARBA" id="ARBA00022617"/>
    </source>
</evidence>
<evidence type="ECO:0000256" key="3">
    <source>
        <dbReference type="ARBA" id="ARBA00006267"/>
    </source>
</evidence>
<keyword evidence="15" id="KW-1185">Reference proteome</keyword>
<dbReference type="InterPro" id="IPR001433">
    <property type="entry name" value="OxRdtase_FAD/NAD-bd"/>
</dbReference>
<protein>
    <recommendedName>
        <fullName evidence="4">nitric-oxide synthase (NADPH)</fullName>
        <ecNumber evidence="4">1.14.13.39</ecNumber>
    </recommendedName>
</protein>
<keyword evidence="5" id="KW-0349">Heme</keyword>
<keyword evidence="7" id="KW-0288">FMN</keyword>
<evidence type="ECO:0000256" key="4">
    <source>
        <dbReference type="ARBA" id="ARBA00012989"/>
    </source>
</evidence>
<dbReference type="GO" id="GO:0006809">
    <property type="term" value="P:nitric oxide biosynthetic process"/>
    <property type="evidence" value="ECO:0007669"/>
    <property type="project" value="InterPro"/>
</dbReference>
<dbReference type="InterPro" id="IPR029039">
    <property type="entry name" value="Flavoprotein-like_sf"/>
</dbReference>
<dbReference type="InterPro" id="IPR001709">
    <property type="entry name" value="Flavoprot_Pyr_Nucl_cyt_Rdtase"/>
</dbReference>
<keyword evidence="11" id="KW-0560">Oxidoreductase</keyword>
<dbReference type="EMBL" id="JAGHQL010000006">
    <property type="protein sequence ID" value="KAH0545408.1"/>
    <property type="molecule type" value="Genomic_DNA"/>
</dbReference>
<reference evidence="14" key="1">
    <citation type="submission" date="2021-03" db="EMBL/GenBank/DDBJ databases">
        <title>Comparative genomics and phylogenomic investigation of the class Geoglossomycetes provide insights into ecological specialization and systematics.</title>
        <authorList>
            <person name="Melie T."/>
            <person name="Pirro S."/>
            <person name="Miller A.N."/>
            <person name="Quandt A."/>
        </authorList>
    </citation>
    <scope>NUCLEOTIDE SEQUENCE</scope>
    <source>
        <strain evidence="14">GBOQ0MN5Z8</strain>
    </source>
</reference>
<dbReference type="AlphaFoldDB" id="A0A9P8II27"/>
<dbReference type="Pfam" id="PF02898">
    <property type="entry name" value="NO_synthase"/>
    <property type="match status" value="1"/>
</dbReference>
<dbReference type="PRINTS" id="PR00371">
    <property type="entry name" value="FPNCR"/>
</dbReference>
<evidence type="ECO:0000259" key="13">
    <source>
        <dbReference type="PROSITE" id="PS50902"/>
    </source>
</evidence>
<dbReference type="InterPro" id="IPR004030">
    <property type="entry name" value="NOS_N"/>
</dbReference>
<evidence type="ECO:0000256" key="7">
    <source>
        <dbReference type="ARBA" id="ARBA00022643"/>
    </source>
</evidence>
<evidence type="ECO:0000256" key="12">
    <source>
        <dbReference type="ARBA" id="ARBA00023004"/>
    </source>
</evidence>
<comment type="cofactor">
    <cofactor evidence="1">
        <name>FMN</name>
        <dbReference type="ChEBI" id="CHEBI:58210"/>
    </cofactor>
</comment>
<dbReference type="PANTHER" id="PTHR43410:SF1">
    <property type="entry name" value="NITRIC OXIDE SYNTHASE"/>
    <property type="match status" value="1"/>
</dbReference>
<comment type="cofactor">
    <cofactor evidence="2">
        <name>FAD</name>
        <dbReference type="ChEBI" id="CHEBI:57692"/>
    </cofactor>
</comment>
<sequence length="1113" mass="122423">MAILINPPADYSPPIKGVTNEKTSELPTSNGILNSVHSGAAPNLPSTACPFLSGISHSPEDPIAAKPIEEFANILQNNKVLASTGCTPQFCQAGRATHIDEPRNGENRPLETIKAEASGFLWEMWKDGVYTEDQYNHRLEEVLQKLDADAVQGTVWINGKKTPGITATWTQNSEELLHGLRLAWKNSRKCIMRSHYLELRLCDLRHVKTSAGMIAAVIEHTEKAYNDGKIQPTGATEPHYEKRNFVAYLQPDGTILGDPSNVELTTDIMALGWKPPQPKTQWDILPLVAMAENDAPALGELPEKLRELIDIRHPQYETAFESLGLKWYRFPALSRLGFDIGGVQYTAAPFVGWYMDAEIGVRNLADGSRYDALFRVAQAIGLDMESYRQREEYKEVESLEDLPDHEQLLWMSRAQNELNYAVRYSFIVAGVSCSGTLAASNDYCRFDEEHVRVHGYRLNADPYWLAPPQGSIVPIWHRGGAPNYQPKPMITRHRFDPVKTWVRGGRKRGTWVSIGEGGAIVSAAFGKSYRACSDVFQVCKELAAPSMVSRTGMTVPKALSMSVNPNIYIHYCSTGTTAVTLAEKLHQRVQKQLKIPCTIGNLNTLQIPSLPRNSTLLLLVSTTGTGDIPANGKSFSAQLDTLREKYSKGNNLSHINVAIFGVGDVGYAATFNGAAKIIESFWKDVGAKFVKGGVVMTDVSVEAMPLSAFNRWWRNLKATLSGDVSADTAPEMESPEDAFAAQSRMLQTFRKSMLLSKYSSHMENDRIATITLDLLGATYRPMSHLRILPTNHPSKVNRTLHMLGIADGQQPVPFATKGLQPSWSEFLREFVDLEGEFKELTWLERGGFHIKRRADATNGQPEREGGGGYPVFDMLERLTELKGGEAVATSDALRLDICLAMPLLRPRSFSVASAAPSSSSISTVDLLIKIHPHGRFSSTFLSKHTPASALLISPIPSFPGQPLLSLHNKPILAVATGSGVAPLQSLLQYRLHATRAANIAGERSPFADSQITLIVGLKKGDCWIVRDVIGGEAMALGLVEALVVVPSNGGKLRVQDCLIGAGGEESLRERMREGWAYVCGSKAMVRGVCERLSAIMNEDVVEAMGKRYIQEVF</sequence>
<dbReference type="InterPro" id="IPR008254">
    <property type="entry name" value="Flavodoxin/NO_synth"/>
</dbReference>
<evidence type="ECO:0000256" key="6">
    <source>
        <dbReference type="ARBA" id="ARBA00022630"/>
    </source>
</evidence>
<dbReference type="Gene3D" id="3.40.50.80">
    <property type="entry name" value="Nucleotide-binding domain of ferredoxin-NADP reductase (FNR) module"/>
    <property type="match status" value="1"/>
</dbReference>
<keyword evidence="8" id="KW-0479">Metal-binding</keyword>
<dbReference type="InterPro" id="IPR044944">
    <property type="entry name" value="NOS_dom_3"/>
</dbReference>
<name>A0A9P8II27_9PEZI</name>
<dbReference type="Gene3D" id="3.40.50.360">
    <property type="match status" value="1"/>
</dbReference>
<dbReference type="GO" id="GO:0004517">
    <property type="term" value="F:nitric-oxide synthase activity"/>
    <property type="evidence" value="ECO:0007669"/>
    <property type="project" value="UniProtKB-EC"/>
</dbReference>
<dbReference type="Gene3D" id="3.90.340.10">
    <property type="entry name" value="Nitric Oxide Synthase, Chain A, domain 1"/>
    <property type="match status" value="1"/>
</dbReference>
<organism evidence="14 15">
    <name type="scientific">Glutinoglossum americanum</name>
    <dbReference type="NCBI Taxonomy" id="1670608"/>
    <lineage>
        <taxon>Eukaryota</taxon>
        <taxon>Fungi</taxon>
        <taxon>Dikarya</taxon>
        <taxon>Ascomycota</taxon>
        <taxon>Pezizomycotina</taxon>
        <taxon>Geoglossomycetes</taxon>
        <taxon>Geoglossales</taxon>
        <taxon>Geoglossaceae</taxon>
        <taxon>Glutinoglossum</taxon>
    </lineage>
</organism>
<keyword evidence="9" id="KW-0274">FAD</keyword>
<dbReference type="PANTHER" id="PTHR43410">
    <property type="entry name" value="NITRIC OXIDE SYNTHASE OXYGENASE"/>
    <property type="match status" value="1"/>
</dbReference>
<dbReference type="SUPFAM" id="SSF52218">
    <property type="entry name" value="Flavoproteins"/>
    <property type="match status" value="1"/>
</dbReference>
<comment type="similarity">
    <text evidence="3">Belongs to the NOS family.</text>
</comment>
<evidence type="ECO:0000256" key="10">
    <source>
        <dbReference type="ARBA" id="ARBA00022860"/>
    </source>
</evidence>
<dbReference type="InterPro" id="IPR044940">
    <property type="entry name" value="NOS_dom_2"/>
</dbReference>
<evidence type="ECO:0000256" key="9">
    <source>
        <dbReference type="ARBA" id="ARBA00022827"/>
    </source>
</evidence>
<dbReference type="InterPro" id="IPR050607">
    <property type="entry name" value="NOS"/>
</dbReference>
<keyword evidence="10" id="KW-0112">Calmodulin-binding</keyword>
<dbReference type="PROSITE" id="PS50902">
    <property type="entry name" value="FLAVODOXIN_LIKE"/>
    <property type="match status" value="1"/>
</dbReference>
<evidence type="ECO:0000256" key="1">
    <source>
        <dbReference type="ARBA" id="ARBA00001917"/>
    </source>
</evidence>
<feature type="domain" description="Flavodoxin-like" evidence="13">
    <location>
        <begin position="567"/>
        <end position="717"/>
    </location>
</feature>
<dbReference type="InterPro" id="IPR044943">
    <property type="entry name" value="NOS_dom_1"/>
</dbReference>
<dbReference type="Proteomes" id="UP000698800">
    <property type="component" value="Unassembled WGS sequence"/>
</dbReference>
<dbReference type="Pfam" id="PF00258">
    <property type="entry name" value="Flavodoxin_1"/>
    <property type="match status" value="1"/>
</dbReference>
<keyword evidence="6" id="KW-0285">Flavoprotein</keyword>
<dbReference type="InterPro" id="IPR036119">
    <property type="entry name" value="NOS_N_sf"/>
</dbReference>
<dbReference type="GO" id="GO:0010181">
    <property type="term" value="F:FMN binding"/>
    <property type="evidence" value="ECO:0007669"/>
    <property type="project" value="InterPro"/>
</dbReference>
<proteinExistence type="inferred from homology"/>
<accession>A0A9P8II27</accession>
<dbReference type="SUPFAM" id="SSF63380">
    <property type="entry name" value="Riboflavin synthase domain-like"/>
    <property type="match status" value="1"/>
</dbReference>
<dbReference type="PRINTS" id="PR00410">
    <property type="entry name" value="PHEHYDRXLASE"/>
</dbReference>
<dbReference type="SUPFAM" id="SSF52343">
    <property type="entry name" value="Ferredoxin reductase-like, C-terminal NADP-linked domain"/>
    <property type="match status" value="1"/>
</dbReference>
<evidence type="ECO:0000313" key="15">
    <source>
        <dbReference type="Proteomes" id="UP000698800"/>
    </source>
</evidence>
<dbReference type="GO" id="GO:0046872">
    <property type="term" value="F:metal ion binding"/>
    <property type="evidence" value="ECO:0007669"/>
    <property type="project" value="UniProtKB-KW"/>
</dbReference>
<dbReference type="SUPFAM" id="SSF56512">
    <property type="entry name" value="Nitric oxide (NO) synthase oxygenase domain"/>
    <property type="match status" value="1"/>
</dbReference>
<dbReference type="InterPro" id="IPR039261">
    <property type="entry name" value="FNR_nucleotide-bd"/>
</dbReference>
<evidence type="ECO:0000256" key="11">
    <source>
        <dbReference type="ARBA" id="ARBA00023002"/>
    </source>
</evidence>
<dbReference type="InterPro" id="IPR017938">
    <property type="entry name" value="Riboflavin_synthase-like_b-brl"/>
</dbReference>
<dbReference type="GO" id="GO:0005516">
    <property type="term" value="F:calmodulin binding"/>
    <property type="evidence" value="ECO:0007669"/>
    <property type="project" value="UniProtKB-KW"/>
</dbReference>
<dbReference type="Gene3D" id="3.90.440.10">
    <property type="entry name" value="Nitric Oxide Synthase,Heme Domain,Chain A domain 2"/>
    <property type="match status" value="1"/>
</dbReference>
<dbReference type="Pfam" id="PF00175">
    <property type="entry name" value="NAD_binding_1"/>
    <property type="match status" value="1"/>
</dbReference>
<gene>
    <name evidence="14" type="ORF">FGG08_000549</name>
</gene>
<evidence type="ECO:0000256" key="2">
    <source>
        <dbReference type="ARBA" id="ARBA00001974"/>
    </source>
</evidence>
<dbReference type="EC" id="1.14.13.39" evidence="4"/>